<dbReference type="AlphaFoldDB" id="A0A0P0ADE1"/>
<dbReference type="PATRIC" id="fig|1397108.4.peg.2322"/>
<dbReference type="InterPro" id="IPR021323">
    <property type="entry name" value="DUF2927"/>
</dbReference>
<organism evidence="1 2">
    <name type="scientific">Celeribacter marinus</name>
    <dbReference type="NCBI Taxonomy" id="1397108"/>
    <lineage>
        <taxon>Bacteria</taxon>
        <taxon>Pseudomonadati</taxon>
        <taxon>Pseudomonadota</taxon>
        <taxon>Alphaproteobacteria</taxon>
        <taxon>Rhodobacterales</taxon>
        <taxon>Roseobacteraceae</taxon>
        <taxon>Celeribacter</taxon>
    </lineage>
</organism>
<dbReference type="Pfam" id="PF11150">
    <property type="entry name" value="DUF2927"/>
    <property type="match status" value="1"/>
</dbReference>
<dbReference type="Proteomes" id="UP000064920">
    <property type="component" value="Chromosome"/>
</dbReference>
<dbReference type="PROSITE" id="PS51257">
    <property type="entry name" value="PROKAR_LIPOPROTEIN"/>
    <property type="match status" value="1"/>
</dbReference>
<gene>
    <name evidence="1" type="ORF">IMCC12053_2272</name>
</gene>
<evidence type="ECO:0000313" key="2">
    <source>
        <dbReference type="Proteomes" id="UP000064920"/>
    </source>
</evidence>
<name>A0A0P0ADE1_9RHOB</name>
<keyword evidence="2" id="KW-1185">Reference proteome</keyword>
<dbReference type="RefSeq" id="WP_062219052.1">
    <property type="nucleotide sequence ID" value="NZ_CP012023.1"/>
</dbReference>
<protein>
    <submittedName>
        <fullName evidence="1">Transcriptional activator of maltose regulon, MalT</fullName>
    </submittedName>
</protein>
<reference evidence="1 2" key="1">
    <citation type="submission" date="2015-05" db="EMBL/GenBank/DDBJ databases">
        <authorList>
            <person name="Wang D.B."/>
            <person name="Wang M."/>
        </authorList>
    </citation>
    <scope>NUCLEOTIDE SEQUENCE [LARGE SCALE GENOMIC DNA]</scope>
    <source>
        <strain evidence="1 2">IMCC 12053</strain>
    </source>
</reference>
<dbReference type="EMBL" id="CP012023">
    <property type="protein sequence ID" value="ALI56219.1"/>
    <property type="molecule type" value="Genomic_DNA"/>
</dbReference>
<dbReference type="KEGG" id="cmar:IMCC12053_2272"/>
<accession>A0A0P0ADE1</accession>
<dbReference type="STRING" id="1397108.IMCC12053_2272"/>
<evidence type="ECO:0000313" key="1">
    <source>
        <dbReference type="EMBL" id="ALI56219.1"/>
    </source>
</evidence>
<sequence length="468" mass="50248">MSRLSTLTPPRHSAYRAIGAGLMALILVGCGAPEMRPQRDQAVSTPLQVSAVHSDLPPMKRFNTAPVTAPTRSNVQMAQDFMDLSFRLETGATLPVFSRFEGPLSVRVTGAQVPPSLIADLGDLLERLKREAGLGITLVARTSPAAITIELVPAAAFRRRAPNTACIAAPNVSSWAEFRTARHVSWTTVTTRTRAAIFIPTGGAPQEIRDCLHEELAQALGPLNDLFRLPDSVFNDDNFHSVLTGFDMLMLRATYAPELRSGLTRAQVAALITPLLDRLNPSGRSGGLARLDDTPGDWITHITRAMDGGALSSRRTAAARAMLIAQNRGWRDTRAGLSYYLFGRLQQGQDTTAARTALAQARSLFAGTSLTEVAAAHATLQLAAVDLVRGDYPTALAQLDPAIATATRAQNAALLSSLMLTKAELLSRMGRAGEARAVRLDSLGWARYGFGSDRDVNAHIAEIQALAR</sequence>
<proteinExistence type="predicted"/>